<reference evidence="6 7" key="1">
    <citation type="submission" date="2017-12" db="EMBL/GenBank/DDBJ databases">
        <title>High-resolution comparative analysis of great ape genomes.</title>
        <authorList>
            <person name="Pollen A."/>
            <person name="Hastie A."/>
            <person name="Hormozdiari F."/>
            <person name="Dougherty M."/>
            <person name="Liu R."/>
            <person name="Chaisson M."/>
            <person name="Hoppe E."/>
            <person name="Hill C."/>
            <person name="Pang A."/>
            <person name="Hillier L."/>
            <person name="Baker C."/>
            <person name="Armstrong J."/>
            <person name="Shendure J."/>
            <person name="Paten B."/>
            <person name="Wilson R."/>
            <person name="Chao H."/>
            <person name="Schneider V."/>
            <person name="Ventura M."/>
            <person name="Kronenberg Z."/>
            <person name="Murali S."/>
            <person name="Gordon D."/>
            <person name="Cantsilieris S."/>
            <person name="Munson K."/>
            <person name="Nelson B."/>
            <person name="Raja A."/>
            <person name="Underwood J."/>
            <person name="Diekhans M."/>
            <person name="Fiddes I."/>
            <person name="Haussler D."/>
            <person name="Eichler E."/>
        </authorList>
    </citation>
    <scope>NUCLEOTIDE SEQUENCE [LARGE SCALE GENOMIC DNA]</scope>
    <source>
        <strain evidence="6">Yerkes chimp pedigree #C0471</strain>
    </source>
</reference>
<evidence type="ECO:0000256" key="3">
    <source>
        <dbReference type="ARBA" id="ARBA00023054"/>
    </source>
</evidence>
<accession>A0A2J8LV80</accession>
<feature type="compositionally biased region" description="Basic and acidic residues" evidence="4">
    <location>
        <begin position="83"/>
        <end position="93"/>
    </location>
</feature>
<feature type="region of interest" description="Disordered" evidence="4">
    <location>
        <begin position="58"/>
        <end position="93"/>
    </location>
</feature>
<evidence type="ECO:0000256" key="4">
    <source>
        <dbReference type="SAM" id="MobiDB-lite"/>
    </source>
</evidence>
<comment type="caution">
    <text evidence="6">The sequence shown here is derived from an EMBL/GenBank/DDBJ whole genome shotgun (WGS) entry which is preliminary data.</text>
</comment>
<evidence type="ECO:0000313" key="6">
    <source>
        <dbReference type="EMBL" id="PNI51182.1"/>
    </source>
</evidence>
<dbReference type="Pfam" id="PF19047">
    <property type="entry name" value="HOOK_N"/>
    <property type="match status" value="1"/>
</dbReference>
<dbReference type="GO" id="GO:0005737">
    <property type="term" value="C:cytoplasm"/>
    <property type="evidence" value="ECO:0007669"/>
    <property type="project" value="UniProtKB-SubCell"/>
</dbReference>
<evidence type="ECO:0000256" key="2">
    <source>
        <dbReference type="ARBA" id="ARBA00022490"/>
    </source>
</evidence>
<keyword evidence="3" id="KW-0175">Coiled coil</keyword>
<proteinExistence type="predicted"/>
<dbReference type="PANTHER" id="PTHR18947:SF37">
    <property type="entry name" value="PROTEIN HOOK HOMOLOG 2"/>
    <property type="match status" value="1"/>
</dbReference>
<dbReference type="AlphaFoldDB" id="A0A2J8LV80"/>
<evidence type="ECO:0000256" key="1">
    <source>
        <dbReference type="ARBA" id="ARBA00004496"/>
    </source>
</evidence>
<dbReference type="EMBL" id="NBAG03000278">
    <property type="protein sequence ID" value="PNI51182.1"/>
    <property type="molecule type" value="Genomic_DNA"/>
</dbReference>
<keyword evidence="2" id="KW-0963">Cytoplasm</keyword>
<dbReference type="InterPro" id="IPR036872">
    <property type="entry name" value="CH_dom_sf"/>
</dbReference>
<evidence type="ECO:0000313" key="7">
    <source>
        <dbReference type="Proteomes" id="UP000236370"/>
    </source>
</evidence>
<dbReference type="Gene3D" id="1.10.418.10">
    <property type="entry name" value="Calponin-like domain"/>
    <property type="match status" value="1"/>
</dbReference>
<organism evidence="6 7">
    <name type="scientific">Pan troglodytes</name>
    <name type="common">Chimpanzee</name>
    <dbReference type="NCBI Taxonomy" id="9598"/>
    <lineage>
        <taxon>Eukaryota</taxon>
        <taxon>Metazoa</taxon>
        <taxon>Chordata</taxon>
        <taxon>Craniata</taxon>
        <taxon>Vertebrata</taxon>
        <taxon>Euteleostomi</taxon>
        <taxon>Mammalia</taxon>
        <taxon>Eutheria</taxon>
        <taxon>Euarchontoglires</taxon>
        <taxon>Primates</taxon>
        <taxon>Haplorrhini</taxon>
        <taxon>Catarrhini</taxon>
        <taxon>Hominidae</taxon>
        <taxon>Pan</taxon>
    </lineage>
</organism>
<protein>
    <submittedName>
        <fullName evidence="6">HOOK2 isoform 6</fullName>
    </submittedName>
</protein>
<gene>
    <name evidence="6" type="ORF">CK820_G0026368</name>
</gene>
<dbReference type="PANTHER" id="PTHR18947">
    <property type="entry name" value="HOOK PROTEINS"/>
    <property type="match status" value="1"/>
</dbReference>
<feature type="domain" description="HOOK N-terminal" evidence="5">
    <location>
        <begin position="2"/>
        <end position="58"/>
    </location>
</feature>
<dbReference type="SUPFAM" id="SSF116907">
    <property type="entry name" value="Hook domain"/>
    <property type="match status" value="1"/>
</dbReference>
<dbReference type="InterPro" id="IPR043936">
    <property type="entry name" value="HOOK_N"/>
</dbReference>
<name>A0A2J8LV80_PANTR</name>
<evidence type="ECO:0000259" key="5">
    <source>
        <dbReference type="Pfam" id="PF19047"/>
    </source>
</evidence>
<dbReference type="Proteomes" id="UP000236370">
    <property type="component" value="Unassembled WGS sequence"/>
</dbReference>
<comment type="subcellular location">
    <subcellularLocation>
        <location evidence="1">Cytoplasm</location>
    </subcellularLocation>
</comment>
<dbReference type="GO" id="GO:0030705">
    <property type="term" value="P:cytoskeleton-dependent intracellular transport"/>
    <property type="evidence" value="ECO:0007669"/>
    <property type="project" value="InterPro"/>
</dbReference>
<sequence>MVLRSLVEYSQDVLAHPVSEDHLPDVSLIGEFSDPAELGKLLQLVLGCAISCEKKQASPTLIPRPHPENHDAGRIGSACGDGSHPRAHDQRHS</sequence>